<keyword evidence="4 13" id="KW-0808">Transferase</keyword>
<gene>
    <name evidence="13" type="ORF">PPROV_000004000</name>
</gene>
<evidence type="ECO:0000256" key="11">
    <source>
        <dbReference type="SAM" id="MobiDB-lite"/>
    </source>
</evidence>
<feature type="region of interest" description="Disordered" evidence="11">
    <location>
        <begin position="42"/>
        <end position="64"/>
    </location>
</feature>
<name>A0A830H2Y3_9CHLO</name>
<dbReference type="Proteomes" id="UP000660262">
    <property type="component" value="Unassembled WGS sequence"/>
</dbReference>
<evidence type="ECO:0000256" key="7">
    <source>
        <dbReference type="ARBA" id="ARBA00022989"/>
    </source>
</evidence>
<keyword evidence="8" id="KW-0333">Golgi apparatus</keyword>
<dbReference type="GO" id="GO:0009311">
    <property type="term" value="P:oligosaccharide metabolic process"/>
    <property type="evidence" value="ECO:0007669"/>
    <property type="project" value="TreeGrafter"/>
</dbReference>
<proteinExistence type="inferred from homology"/>
<keyword evidence="7 12" id="KW-1133">Transmembrane helix</keyword>
<evidence type="ECO:0000313" key="13">
    <source>
        <dbReference type="EMBL" id="GHP01284.1"/>
    </source>
</evidence>
<evidence type="ECO:0000256" key="8">
    <source>
        <dbReference type="ARBA" id="ARBA00023034"/>
    </source>
</evidence>
<feature type="transmembrane region" description="Helical" evidence="12">
    <location>
        <begin position="71"/>
        <end position="91"/>
    </location>
</feature>
<evidence type="ECO:0000256" key="12">
    <source>
        <dbReference type="SAM" id="Phobius"/>
    </source>
</evidence>
<evidence type="ECO:0000256" key="4">
    <source>
        <dbReference type="ARBA" id="ARBA00022679"/>
    </source>
</evidence>
<dbReference type="GO" id="GO:0003828">
    <property type="term" value="F:alpha-N-acetylneuraminate alpha-2,8-sialyltransferase activity"/>
    <property type="evidence" value="ECO:0007669"/>
    <property type="project" value="TreeGrafter"/>
</dbReference>
<protein>
    <submittedName>
        <fullName evidence="13">ST3 beta-galactoside alpha-2,3-sialyltransferase 1</fullName>
    </submittedName>
</protein>
<keyword evidence="10" id="KW-0325">Glycoprotein</keyword>
<reference evidence="13" key="1">
    <citation type="submission" date="2020-10" db="EMBL/GenBank/DDBJ databases">
        <title>Unveiling of a novel bifunctional photoreceptor, Dualchrome1, isolated from a cosmopolitan green alga.</title>
        <authorList>
            <person name="Suzuki S."/>
            <person name="Kawachi M."/>
        </authorList>
    </citation>
    <scope>NUCLEOTIDE SEQUENCE</scope>
    <source>
        <strain evidence="13">NIES 2893</strain>
    </source>
</reference>
<comment type="caution">
    <text evidence="13">The sequence shown here is derived from an EMBL/GenBank/DDBJ whole genome shotgun (WGS) entry which is preliminary data.</text>
</comment>
<dbReference type="GO" id="GO:0006491">
    <property type="term" value="P:N-glycan processing"/>
    <property type="evidence" value="ECO:0007669"/>
    <property type="project" value="TreeGrafter"/>
</dbReference>
<keyword evidence="14" id="KW-1185">Reference proteome</keyword>
<feature type="region of interest" description="Disordered" evidence="11">
    <location>
        <begin position="167"/>
        <end position="198"/>
    </location>
</feature>
<evidence type="ECO:0000256" key="3">
    <source>
        <dbReference type="ARBA" id="ARBA00022676"/>
    </source>
</evidence>
<evidence type="ECO:0000256" key="10">
    <source>
        <dbReference type="ARBA" id="ARBA00023180"/>
    </source>
</evidence>
<evidence type="ECO:0000313" key="14">
    <source>
        <dbReference type="Proteomes" id="UP000660262"/>
    </source>
</evidence>
<keyword evidence="3 13" id="KW-0328">Glycosyltransferase</keyword>
<evidence type="ECO:0000256" key="2">
    <source>
        <dbReference type="ARBA" id="ARBA00006003"/>
    </source>
</evidence>
<accession>A0A830H2Y3</accession>
<sequence length="523" mass="57162">MEKHDITGRRCRQPHKASGRTFPISKTSFFFFRTATSSLRARARDSMAPHTAAAAATASGRRLASTKTSNTARLVFLVTATAAVCGLALWYTETLNIDTQTTTTEEEEEERQEVWTKTPTLNAATIMPKPTKKPPKFTPPSTKSAASVLRPTSMAFLETTPTTTITTISLPAAPPPPSRSPSPSPAPSTKEPPPWCGGMPADMLPQFTAQRLPRRDSVRLGPKGCCVVASGPFNTGSAHVKTENGPRRAKIERAGRGALKPGERELVACLRNLAECGEAARAAALRLAPVQEAAGKRSRGSMFPSSFTGNRRMGRCAVVGNAGAMLQKEYGKYIDAHDTVMRINILPTSKYVANLGSKTTYRVLSYKMSKDVCCVKEKSAYTPDHPKVEYFIWFGTPQGKRTIEQNFHKRHPTNKLHVMGKPFLDSAVGAFKGMRTELLRVGQGPFDDWSYMTSGMHAVLGLIRQCDSLSVFGFTADINTKGAYWFTGRSAPPRSGRTQHSWDHERMVLRLLHASGLLNVCTA</sequence>
<evidence type="ECO:0000256" key="6">
    <source>
        <dbReference type="ARBA" id="ARBA00022968"/>
    </source>
</evidence>
<dbReference type="PANTHER" id="PTHR11987:SF53">
    <property type="entry name" value="ALPHA-2,8-SIALYLTRANSFERASE 8F-LIKE"/>
    <property type="match status" value="1"/>
</dbReference>
<feature type="compositionally biased region" description="Pro residues" evidence="11">
    <location>
        <begin position="172"/>
        <end position="195"/>
    </location>
</feature>
<dbReference type="AlphaFoldDB" id="A0A830H2Y3"/>
<dbReference type="InterPro" id="IPR038578">
    <property type="entry name" value="GT29-like_sf"/>
</dbReference>
<keyword evidence="9 12" id="KW-0472">Membrane</keyword>
<dbReference type="InterPro" id="IPR050943">
    <property type="entry name" value="Glycosyltr_29_Sialyltrsf"/>
</dbReference>
<keyword evidence="6" id="KW-0735">Signal-anchor</keyword>
<dbReference type="Pfam" id="PF00777">
    <property type="entry name" value="Glyco_transf_29"/>
    <property type="match status" value="1"/>
</dbReference>
<organism evidence="13 14">
    <name type="scientific">Pycnococcus provasolii</name>
    <dbReference type="NCBI Taxonomy" id="41880"/>
    <lineage>
        <taxon>Eukaryota</taxon>
        <taxon>Viridiplantae</taxon>
        <taxon>Chlorophyta</taxon>
        <taxon>Pseudoscourfieldiophyceae</taxon>
        <taxon>Pseudoscourfieldiales</taxon>
        <taxon>Pycnococcaceae</taxon>
        <taxon>Pycnococcus</taxon>
    </lineage>
</organism>
<evidence type="ECO:0000256" key="5">
    <source>
        <dbReference type="ARBA" id="ARBA00022692"/>
    </source>
</evidence>
<evidence type="ECO:0000256" key="9">
    <source>
        <dbReference type="ARBA" id="ARBA00023136"/>
    </source>
</evidence>
<dbReference type="InterPro" id="IPR001675">
    <property type="entry name" value="Glyco_trans_29"/>
</dbReference>
<dbReference type="GO" id="GO:0000139">
    <property type="term" value="C:Golgi membrane"/>
    <property type="evidence" value="ECO:0007669"/>
    <property type="project" value="UniProtKB-SubCell"/>
</dbReference>
<comment type="similarity">
    <text evidence="2">Belongs to the glycosyltransferase 29 family.</text>
</comment>
<dbReference type="OrthoDB" id="10264956at2759"/>
<dbReference type="EMBL" id="BNJQ01000001">
    <property type="protein sequence ID" value="GHP01284.1"/>
    <property type="molecule type" value="Genomic_DNA"/>
</dbReference>
<evidence type="ECO:0000256" key="1">
    <source>
        <dbReference type="ARBA" id="ARBA00004323"/>
    </source>
</evidence>
<comment type="subcellular location">
    <subcellularLocation>
        <location evidence="1">Golgi apparatus membrane</location>
        <topology evidence="1">Single-pass type II membrane protein</topology>
    </subcellularLocation>
</comment>
<keyword evidence="5 12" id="KW-0812">Transmembrane</keyword>
<feature type="region of interest" description="Disordered" evidence="11">
    <location>
        <begin position="127"/>
        <end position="146"/>
    </location>
</feature>
<dbReference type="Gene3D" id="3.90.1480.20">
    <property type="entry name" value="Glycosyl transferase family 29"/>
    <property type="match status" value="1"/>
</dbReference>
<dbReference type="CDD" id="cd19952">
    <property type="entry name" value="GT29"/>
    <property type="match status" value="1"/>
</dbReference>
<dbReference type="PANTHER" id="PTHR11987">
    <property type="entry name" value="ALPHA-2,8-SIALYLTRANSFERASE"/>
    <property type="match status" value="1"/>
</dbReference>